<name>R4UF64_9MOLU</name>
<dbReference type="OrthoDB" id="9806661at2"/>
<dbReference type="Pfam" id="PF01467">
    <property type="entry name" value="CTP_transf_like"/>
    <property type="match status" value="1"/>
</dbReference>
<comment type="subcellular location">
    <subcellularLocation>
        <location evidence="9">Cytoplasm</location>
    </subcellularLocation>
</comment>
<proteinExistence type="inferred from homology"/>
<keyword evidence="2 9" id="KW-0808">Transferase</keyword>
<dbReference type="NCBIfam" id="TIGR00125">
    <property type="entry name" value="cyt_tran_rel"/>
    <property type="match status" value="1"/>
</dbReference>
<dbReference type="RefSeq" id="WP_016338591.1">
    <property type="nucleotide sequence ID" value="NC_021280.1"/>
</dbReference>
<dbReference type="InterPro" id="IPR001980">
    <property type="entry name" value="PPAT"/>
</dbReference>
<keyword evidence="1 9" id="KW-0963">Cytoplasm</keyword>
<keyword evidence="7 9" id="KW-0173">Coenzyme A biosynthesis</keyword>
<evidence type="ECO:0000256" key="7">
    <source>
        <dbReference type="ARBA" id="ARBA00022993"/>
    </source>
</evidence>
<feature type="binding site" evidence="9">
    <location>
        <position position="74"/>
    </location>
    <ligand>
        <name>substrate</name>
    </ligand>
</feature>
<gene>
    <name evidence="9 11" type="primary">coaD</name>
    <name evidence="11" type="ORF">SCHRY_v1c01800</name>
</gene>
<feature type="binding site" evidence="9">
    <location>
        <begin position="8"/>
        <end position="9"/>
    </location>
    <ligand>
        <name>ATP</name>
        <dbReference type="ChEBI" id="CHEBI:30616"/>
    </ligand>
</feature>
<comment type="subunit">
    <text evidence="9">Homohexamer.</text>
</comment>
<evidence type="ECO:0000313" key="11">
    <source>
        <dbReference type="EMBL" id="AGM24765.1"/>
    </source>
</evidence>
<evidence type="ECO:0000256" key="9">
    <source>
        <dbReference type="HAMAP-Rule" id="MF_00151"/>
    </source>
</evidence>
<dbReference type="InterPro" id="IPR004821">
    <property type="entry name" value="Cyt_trans-like"/>
</dbReference>
<keyword evidence="5 9" id="KW-0067">ATP-binding</keyword>
<evidence type="ECO:0000256" key="8">
    <source>
        <dbReference type="ARBA" id="ARBA00029346"/>
    </source>
</evidence>
<dbReference type="Gene3D" id="3.40.50.620">
    <property type="entry name" value="HUPs"/>
    <property type="match status" value="1"/>
</dbReference>
<comment type="cofactor">
    <cofactor evidence="9">
        <name>Mg(2+)</name>
        <dbReference type="ChEBI" id="CHEBI:18420"/>
    </cofactor>
</comment>
<dbReference type="NCBIfam" id="TIGR01510">
    <property type="entry name" value="coaD_prev_kdtB"/>
    <property type="match status" value="1"/>
</dbReference>
<dbReference type="Proteomes" id="UP000013964">
    <property type="component" value="Chromosome"/>
</dbReference>
<dbReference type="HOGENOM" id="CLU_100149_2_0_14"/>
<dbReference type="UniPathway" id="UPA00241">
    <property type="reaction ID" value="UER00355"/>
</dbReference>
<feature type="binding site" evidence="9">
    <location>
        <position position="99"/>
    </location>
    <ligand>
        <name>ATP</name>
        <dbReference type="ChEBI" id="CHEBI:30616"/>
    </ligand>
</feature>
<evidence type="ECO:0000256" key="4">
    <source>
        <dbReference type="ARBA" id="ARBA00022741"/>
    </source>
</evidence>
<dbReference type="EC" id="2.7.7.3" evidence="9"/>
<feature type="binding site" evidence="9">
    <location>
        <position position="88"/>
    </location>
    <ligand>
        <name>substrate</name>
    </ligand>
</feature>
<dbReference type="SUPFAM" id="SSF52374">
    <property type="entry name" value="Nucleotidylyl transferase"/>
    <property type="match status" value="1"/>
</dbReference>
<feature type="binding site" evidence="9">
    <location>
        <position position="8"/>
    </location>
    <ligand>
        <name>substrate</name>
    </ligand>
</feature>
<comment type="catalytic activity">
    <reaction evidence="8 9">
        <text>(R)-4'-phosphopantetheine + ATP + H(+) = 3'-dephospho-CoA + diphosphate</text>
        <dbReference type="Rhea" id="RHEA:19801"/>
        <dbReference type="ChEBI" id="CHEBI:15378"/>
        <dbReference type="ChEBI" id="CHEBI:30616"/>
        <dbReference type="ChEBI" id="CHEBI:33019"/>
        <dbReference type="ChEBI" id="CHEBI:57328"/>
        <dbReference type="ChEBI" id="CHEBI:61723"/>
        <dbReference type="EC" id="2.7.7.3"/>
    </reaction>
</comment>
<evidence type="ECO:0000259" key="10">
    <source>
        <dbReference type="Pfam" id="PF01467"/>
    </source>
</evidence>
<dbReference type="EMBL" id="CP005077">
    <property type="protein sequence ID" value="AGM24765.1"/>
    <property type="molecule type" value="Genomic_DNA"/>
</dbReference>
<dbReference type="HAMAP" id="MF_00151">
    <property type="entry name" value="PPAT_bact"/>
    <property type="match status" value="1"/>
</dbReference>
<keyword evidence="3 9" id="KW-0548">Nucleotidyltransferase</keyword>
<dbReference type="KEGG" id="scr:SCHRY_v1c01800"/>
<feature type="binding site" evidence="9">
    <location>
        <begin position="124"/>
        <end position="130"/>
    </location>
    <ligand>
        <name>ATP</name>
        <dbReference type="ChEBI" id="CHEBI:30616"/>
    </ligand>
</feature>
<dbReference type="STRING" id="1276227.SCHRY_v1c01800"/>
<evidence type="ECO:0000256" key="6">
    <source>
        <dbReference type="ARBA" id="ARBA00022842"/>
    </source>
</evidence>
<dbReference type="GO" id="GO:0004595">
    <property type="term" value="F:pantetheine-phosphate adenylyltransferase activity"/>
    <property type="evidence" value="ECO:0007669"/>
    <property type="project" value="UniProtKB-UniRule"/>
</dbReference>
<evidence type="ECO:0000256" key="1">
    <source>
        <dbReference type="ARBA" id="ARBA00022490"/>
    </source>
</evidence>
<evidence type="ECO:0000256" key="3">
    <source>
        <dbReference type="ARBA" id="ARBA00022695"/>
    </source>
</evidence>
<keyword evidence="4 9" id="KW-0547">Nucleotide-binding</keyword>
<keyword evidence="6 9" id="KW-0460">Magnesium</keyword>
<dbReference type="GO" id="GO:0005524">
    <property type="term" value="F:ATP binding"/>
    <property type="evidence" value="ECO:0007669"/>
    <property type="project" value="UniProtKB-KW"/>
</dbReference>
<feature type="binding site" evidence="9">
    <location>
        <position position="40"/>
    </location>
    <ligand>
        <name>substrate</name>
    </ligand>
</feature>
<comment type="function">
    <text evidence="9">Reversibly transfers an adenylyl group from ATP to 4'-phosphopantetheine, yielding dephospho-CoA (dPCoA) and pyrophosphate.</text>
</comment>
<evidence type="ECO:0000256" key="5">
    <source>
        <dbReference type="ARBA" id="ARBA00022840"/>
    </source>
</evidence>
<evidence type="ECO:0000256" key="2">
    <source>
        <dbReference type="ARBA" id="ARBA00022679"/>
    </source>
</evidence>
<reference evidence="11 12" key="1">
    <citation type="journal article" date="2013" name="Genome Biol. Evol.">
        <title>Complete genomes of two dipteran-associated spiroplasmas provided insights into the origin, dynamics, and impacts of viral invasion in spiroplasma.</title>
        <authorList>
            <person name="Ku C."/>
            <person name="Lo W.S."/>
            <person name="Chen L.L."/>
            <person name="Kuo C.H."/>
        </authorList>
    </citation>
    <scope>NUCLEOTIDE SEQUENCE [LARGE SCALE GENOMIC DNA]</scope>
    <source>
        <strain evidence="11 12">DF-1</strain>
    </source>
</reference>
<dbReference type="PANTHER" id="PTHR21342">
    <property type="entry name" value="PHOSPHOPANTETHEINE ADENYLYLTRANSFERASE"/>
    <property type="match status" value="1"/>
</dbReference>
<feature type="site" description="Transition state stabilizer" evidence="9">
    <location>
        <position position="16"/>
    </location>
</feature>
<keyword evidence="12" id="KW-1185">Reference proteome</keyword>
<sequence length="140" mass="15822">MKAMFPGSFDPIHDGHLNIIKKAIKLFPTLYVVVSNNLEKTVQTNINLRAEKVKAICAEISPNITVLINDTILTSSLAEQLGINYVIRGLRNNNDLKYELELSYAMKKLNPQLETIFLIADYGLNEISSTFLKQINKLKK</sequence>
<feature type="binding site" evidence="9">
    <location>
        <position position="16"/>
    </location>
    <ligand>
        <name>ATP</name>
        <dbReference type="ChEBI" id="CHEBI:30616"/>
    </ligand>
</feature>
<dbReference type="AlphaFoldDB" id="R4UF64"/>
<comment type="pathway">
    <text evidence="9">Cofactor biosynthesis; coenzyme A biosynthesis; CoA from (R)-pantothenate: step 4/5.</text>
</comment>
<dbReference type="PRINTS" id="PR01020">
    <property type="entry name" value="LPSBIOSNTHSS"/>
</dbReference>
<dbReference type="InterPro" id="IPR014729">
    <property type="entry name" value="Rossmann-like_a/b/a_fold"/>
</dbReference>
<protein>
    <recommendedName>
        <fullName evidence="9">Phosphopantetheine adenylyltransferase</fullName>
        <ecNumber evidence="9">2.7.7.3</ecNumber>
    </recommendedName>
    <alternativeName>
        <fullName evidence="9">Dephospho-CoA pyrophosphorylase</fullName>
    </alternativeName>
    <alternativeName>
        <fullName evidence="9">Pantetheine-phosphate adenylyltransferase</fullName>
        <shortName evidence="9">PPAT</shortName>
    </alternativeName>
</protein>
<accession>R4UF64</accession>
<evidence type="ECO:0000313" key="12">
    <source>
        <dbReference type="Proteomes" id="UP000013964"/>
    </source>
</evidence>
<dbReference type="PATRIC" id="fig|1276227.3.peg.180"/>
<comment type="similarity">
    <text evidence="9">Belongs to the bacterial CoaD family.</text>
</comment>
<feature type="binding site" evidence="9">
    <location>
        <begin position="89"/>
        <end position="91"/>
    </location>
    <ligand>
        <name>ATP</name>
        <dbReference type="ChEBI" id="CHEBI:30616"/>
    </ligand>
</feature>
<dbReference type="GO" id="GO:0005737">
    <property type="term" value="C:cytoplasm"/>
    <property type="evidence" value="ECO:0007669"/>
    <property type="project" value="UniProtKB-SubCell"/>
</dbReference>
<dbReference type="GO" id="GO:0015937">
    <property type="term" value="P:coenzyme A biosynthetic process"/>
    <property type="evidence" value="ECO:0007669"/>
    <property type="project" value="UniProtKB-UniRule"/>
</dbReference>
<dbReference type="PANTHER" id="PTHR21342:SF1">
    <property type="entry name" value="PHOSPHOPANTETHEINE ADENYLYLTRANSFERASE"/>
    <property type="match status" value="1"/>
</dbReference>
<organism evidence="11 12">
    <name type="scientific">Spiroplasma chrysopicola DF-1</name>
    <dbReference type="NCBI Taxonomy" id="1276227"/>
    <lineage>
        <taxon>Bacteria</taxon>
        <taxon>Bacillati</taxon>
        <taxon>Mycoplasmatota</taxon>
        <taxon>Mollicutes</taxon>
        <taxon>Entomoplasmatales</taxon>
        <taxon>Spiroplasmataceae</taxon>
        <taxon>Spiroplasma</taxon>
    </lineage>
</organism>
<feature type="domain" description="Cytidyltransferase-like" evidence="10">
    <location>
        <begin position="4"/>
        <end position="134"/>
    </location>
</feature>
<dbReference type="eggNOG" id="COG0669">
    <property type="taxonomic scope" value="Bacteria"/>
</dbReference>